<proteinExistence type="predicted"/>
<dbReference type="AlphaFoldDB" id="A0A9W9EVU6"/>
<keyword evidence="2" id="KW-1185">Reference proteome</keyword>
<protein>
    <submittedName>
        <fullName evidence="1">Uncharacterized protein</fullName>
    </submittedName>
</protein>
<evidence type="ECO:0000313" key="2">
    <source>
        <dbReference type="Proteomes" id="UP001149165"/>
    </source>
</evidence>
<dbReference type="Proteomes" id="UP001149165">
    <property type="component" value="Unassembled WGS sequence"/>
</dbReference>
<dbReference type="EMBL" id="JAPQKH010000007">
    <property type="protein sequence ID" value="KAJ5088854.1"/>
    <property type="molecule type" value="Genomic_DNA"/>
</dbReference>
<gene>
    <name evidence="1" type="ORF">N7456_012470</name>
</gene>
<accession>A0A9W9EVU6</accession>
<sequence length="161" mass="19189">MEPTIQPYQDYEYNWPEKMIQRLRSHFAEHERIHTSPQYVAMVIHEQIGLSRDPPFQVVGIFKSMYVANRLAMHFFKHRYDDFLYHDPGNMFHNIQEMEEYNKVVLGIDDVGWFISDAGELSLKLVRGVHRSERSVYVERRVLFGSYEQSVTEVEAEFKPD</sequence>
<dbReference type="OrthoDB" id="4332801at2759"/>
<comment type="caution">
    <text evidence="1">The sequence shown here is derived from an EMBL/GenBank/DDBJ whole genome shotgun (WGS) entry which is preliminary data.</text>
</comment>
<reference evidence="1" key="1">
    <citation type="submission" date="2022-11" db="EMBL/GenBank/DDBJ databases">
        <authorList>
            <person name="Petersen C."/>
        </authorList>
    </citation>
    <scope>NUCLEOTIDE SEQUENCE</scope>
    <source>
        <strain evidence="1">IBT 30069</strain>
    </source>
</reference>
<organism evidence="1 2">
    <name type="scientific">Penicillium angulare</name>
    <dbReference type="NCBI Taxonomy" id="116970"/>
    <lineage>
        <taxon>Eukaryota</taxon>
        <taxon>Fungi</taxon>
        <taxon>Dikarya</taxon>
        <taxon>Ascomycota</taxon>
        <taxon>Pezizomycotina</taxon>
        <taxon>Eurotiomycetes</taxon>
        <taxon>Eurotiomycetidae</taxon>
        <taxon>Eurotiales</taxon>
        <taxon>Aspergillaceae</taxon>
        <taxon>Penicillium</taxon>
    </lineage>
</organism>
<name>A0A9W9EVU6_9EURO</name>
<evidence type="ECO:0000313" key="1">
    <source>
        <dbReference type="EMBL" id="KAJ5088854.1"/>
    </source>
</evidence>
<reference evidence="1" key="2">
    <citation type="journal article" date="2023" name="IMA Fungus">
        <title>Comparative genomic study of the Penicillium genus elucidates a diverse pangenome and 15 lateral gene transfer events.</title>
        <authorList>
            <person name="Petersen C."/>
            <person name="Sorensen T."/>
            <person name="Nielsen M.R."/>
            <person name="Sondergaard T.E."/>
            <person name="Sorensen J.L."/>
            <person name="Fitzpatrick D.A."/>
            <person name="Frisvad J.C."/>
            <person name="Nielsen K.L."/>
        </authorList>
    </citation>
    <scope>NUCLEOTIDE SEQUENCE</scope>
    <source>
        <strain evidence="1">IBT 30069</strain>
    </source>
</reference>